<dbReference type="GO" id="GO:0032259">
    <property type="term" value="P:methylation"/>
    <property type="evidence" value="ECO:0007669"/>
    <property type="project" value="UniProtKB-KW"/>
</dbReference>
<keyword evidence="2" id="KW-0489">Methyltransferase</keyword>
<dbReference type="InterPro" id="IPR029063">
    <property type="entry name" value="SAM-dependent_MTases_sf"/>
</dbReference>
<dbReference type="PANTHER" id="PTHR44068">
    <property type="entry name" value="ZGC:194242"/>
    <property type="match status" value="1"/>
</dbReference>
<proteinExistence type="predicted"/>
<dbReference type="KEGG" id="mefw:F1737_10845"/>
<dbReference type="PANTHER" id="PTHR44068:SF11">
    <property type="entry name" value="GERANYL DIPHOSPHATE 2-C-METHYLTRANSFERASE"/>
    <property type="match status" value="1"/>
</dbReference>
<dbReference type="Pfam" id="PF13649">
    <property type="entry name" value="Methyltransf_25"/>
    <property type="match status" value="1"/>
</dbReference>
<keyword evidence="3" id="KW-1185">Reference proteome</keyword>
<accession>A0AA97FDV1</accession>
<protein>
    <submittedName>
        <fullName evidence="2">Class I SAM-dependent methyltransferase</fullName>
    </submittedName>
</protein>
<organism evidence="2 3">
    <name type="scientific">Methanochimaera problematica</name>
    <dbReference type="NCBI Taxonomy" id="2609417"/>
    <lineage>
        <taxon>Archaea</taxon>
        <taxon>Methanobacteriati</taxon>
        <taxon>Methanobacteriota</taxon>
        <taxon>Stenosarchaea group</taxon>
        <taxon>Methanomicrobia</taxon>
        <taxon>Methanomicrobiales</taxon>
        <taxon>Methanomicrobiaceae</taxon>
        <taxon>Methanochimaera</taxon>
    </lineage>
</organism>
<dbReference type="GO" id="GO:0008168">
    <property type="term" value="F:methyltransferase activity"/>
    <property type="evidence" value="ECO:0007669"/>
    <property type="project" value="UniProtKB-KW"/>
</dbReference>
<evidence type="ECO:0000313" key="2">
    <source>
        <dbReference type="EMBL" id="WOF17139.1"/>
    </source>
</evidence>
<feature type="domain" description="Methyltransferase" evidence="1">
    <location>
        <begin position="78"/>
        <end position="171"/>
    </location>
</feature>
<evidence type="ECO:0000313" key="3">
    <source>
        <dbReference type="Proteomes" id="UP001301797"/>
    </source>
</evidence>
<dbReference type="InterPro" id="IPR041698">
    <property type="entry name" value="Methyltransf_25"/>
</dbReference>
<dbReference type="Gene3D" id="3.40.50.150">
    <property type="entry name" value="Vaccinia Virus protein VP39"/>
    <property type="match status" value="1"/>
</dbReference>
<dbReference type="AlphaFoldDB" id="A0AA97FDV1"/>
<dbReference type="InterPro" id="IPR050447">
    <property type="entry name" value="Erg6_SMT_methyltransf"/>
</dbReference>
<dbReference type="Proteomes" id="UP001301797">
    <property type="component" value="Chromosome"/>
</dbReference>
<dbReference type="SUPFAM" id="SSF53335">
    <property type="entry name" value="S-adenosyl-L-methionine-dependent methyltransferases"/>
    <property type="match status" value="1"/>
</dbReference>
<sequence length="246" mass="27288">MSTDTKKGPDISDFFSVCFWKIIFLVNPAGSIMRDDKIREKKKAEGMNRLSKGIFAPVYPVIAEKIVAECGITTGVCIDLGCGPGSLGIALAKKTDLDILLIDNSEYAKQFAAENIRSENISRRCQFISGDAENLPFRDSSIDLIISRGSVFFWQDKIRSFQEIYRVIAPGCMTFIGGGFGNAELCNRITSEMALENPEWGAGSKSGKNMTVERRAEIFCAIEEAEIPYRILSDESGFWVILKKPL</sequence>
<reference evidence="2 3" key="1">
    <citation type="submission" date="2019-09" db="EMBL/GenBank/DDBJ databases">
        <title>The complete genome of Methanoplanus sp. FWC-SCC4.</title>
        <authorList>
            <person name="Chen S.-C."/>
            <person name="Zhou Y.-Z."/>
            <person name="Lai M.-C."/>
        </authorList>
    </citation>
    <scope>NUCLEOTIDE SEQUENCE [LARGE SCALE GENOMIC DNA]</scope>
    <source>
        <strain evidence="2 3">FWC-SCC4</strain>
    </source>
</reference>
<dbReference type="EMBL" id="CP043875">
    <property type="protein sequence ID" value="WOF17139.1"/>
    <property type="molecule type" value="Genomic_DNA"/>
</dbReference>
<name>A0AA97FDV1_9EURY</name>
<gene>
    <name evidence="2" type="ORF">F1737_10845</name>
</gene>
<dbReference type="CDD" id="cd02440">
    <property type="entry name" value="AdoMet_MTases"/>
    <property type="match status" value="1"/>
</dbReference>
<evidence type="ECO:0000259" key="1">
    <source>
        <dbReference type="Pfam" id="PF13649"/>
    </source>
</evidence>
<keyword evidence="2" id="KW-0808">Transferase</keyword>